<dbReference type="NCBIfam" id="TIGR01552">
    <property type="entry name" value="phd_fam"/>
    <property type="match status" value="1"/>
</dbReference>
<dbReference type="AlphaFoldDB" id="A0A547PKV0"/>
<organism evidence="3 4">
    <name type="scientific">Palleronia caenipelagi</name>
    <dbReference type="NCBI Taxonomy" id="2489174"/>
    <lineage>
        <taxon>Bacteria</taxon>
        <taxon>Pseudomonadati</taxon>
        <taxon>Pseudomonadota</taxon>
        <taxon>Alphaproteobacteria</taxon>
        <taxon>Rhodobacterales</taxon>
        <taxon>Roseobacteraceae</taxon>
        <taxon>Palleronia</taxon>
    </lineage>
</organism>
<reference evidence="3 4" key="1">
    <citation type="submission" date="2019-06" db="EMBL/GenBank/DDBJ databases">
        <title>Paenimaribius caenipelagi gen. nov., sp. nov., isolated from a tidal flat.</title>
        <authorList>
            <person name="Yoon J.-H."/>
        </authorList>
    </citation>
    <scope>NUCLEOTIDE SEQUENCE [LARGE SCALE GENOMIC DNA]</scope>
    <source>
        <strain evidence="3 4">JBTF-M29</strain>
    </source>
</reference>
<evidence type="ECO:0000313" key="3">
    <source>
        <dbReference type="EMBL" id="TRD14768.1"/>
    </source>
</evidence>
<comment type="caution">
    <text evidence="3">The sequence shown here is derived from an EMBL/GenBank/DDBJ whole genome shotgun (WGS) entry which is preliminary data.</text>
</comment>
<dbReference type="InterPro" id="IPR051405">
    <property type="entry name" value="phD/YefM_antitoxin"/>
</dbReference>
<comment type="similarity">
    <text evidence="1 2">Belongs to the phD/YefM antitoxin family.</text>
</comment>
<evidence type="ECO:0000256" key="2">
    <source>
        <dbReference type="RuleBase" id="RU362080"/>
    </source>
</evidence>
<dbReference type="InterPro" id="IPR006442">
    <property type="entry name" value="Antitoxin_Phd/YefM"/>
</dbReference>
<accession>A0A547PKV0</accession>
<evidence type="ECO:0000256" key="1">
    <source>
        <dbReference type="ARBA" id="ARBA00009981"/>
    </source>
</evidence>
<name>A0A547PKV0_9RHOB</name>
<evidence type="ECO:0000313" key="4">
    <source>
        <dbReference type="Proteomes" id="UP000318590"/>
    </source>
</evidence>
<dbReference type="RefSeq" id="WP_142836170.1">
    <property type="nucleotide sequence ID" value="NZ_VFSV01000064.1"/>
</dbReference>
<dbReference type="Gene3D" id="1.10.1220.170">
    <property type="match status" value="1"/>
</dbReference>
<dbReference type="Gene3D" id="3.40.1620.10">
    <property type="entry name" value="YefM-like domain"/>
    <property type="match status" value="1"/>
</dbReference>
<dbReference type="Pfam" id="PF02604">
    <property type="entry name" value="PhdYeFM_antitox"/>
    <property type="match status" value="1"/>
</dbReference>
<dbReference type="Proteomes" id="UP000318590">
    <property type="component" value="Unassembled WGS sequence"/>
</dbReference>
<gene>
    <name evidence="3" type="ORF">FEV53_18375</name>
</gene>
<sequence>MRATTYTDFRRNLSATIDGVAVDHEPVLITRSGGKPAAVLMSLEDFASFEETRYLLSSPKNSERLLKAVQELDEGKGTERQLIE</sequence>
<comment type="function">
    <text evidence="2">Antitoxin component of a type II toxin-antitoxin (TA) system.</text>
</comment>
<protein>
    <recommendedName>
        <fullName evidence="2">Antitoxin</fullName>
    </recommendedName>
</protein>
<proteinExistence type="inferred from homology"/>
<dbReference type="SUPFAM" id="SSF143120">
    <property type="entry name" value="YefM-like"/>
    <property type="match status" value="1"/>
</dbReference>
<dbReference type="PANTHER" id="PTHR33713:SF6">
    <property type="entry name" value="ANTITOXIN YEFM"/>
    <property type="match status" value="1"/>
</dbReference>
<dbReference type="InterPro" id="IPR036165">
    <property type="entry name" value="YefM-like_sf"/>
</dbReference>
<dbReference type="PANTHER" id="PTHR33713">
    <property type="entry name" value="ANTITOXIN YAFN-RELATED"/>
    <property type="match status" value="1"/>
</dbReference>
<dbReference type="OrthoDB" id="9802003at2"/>
<keyword evidence="4" id="KW-1185">Reference proteome</keyword>
<dbReference type="EMBL" id="VFSV01000064">
    <property type="protein sequence ID" value="TRD14768.1"/>
    <property type="molecule type" value="Genomic_DNA"/>
</dbReference>